<evidence type="ECO:0000256" key="1">
    <source>
        <dbReference type="ARBA" id="ARBA00001947"/>
    </source>
</evidence>
<dbReference type="InterPro" id="IPR032466">
    <property type="entry name" value="Metal_Hydrolase"/>
</dbReference>
<evidence type="ECO:0000256" key="3">
    <source>
        <dbReference type="ARBA" id="ARBA00010286"/>
    </source>
</evidence>
<dbReference type="Gene3D" id="3.20.20.140">
    <property type="entry name" value="Metal-dependent hydrolases"/>
    <property type="match status" value="1"/>
</dbReference>
<evidence type="ECO:0000256" key="5">
    <source>
        <dbReference type="ARBA" id="ARBA00022801"/>
    </source>
</evidence>
<dbReference type="PROSITE" id="PS00483">
    <property type="entry name" value="DIHYDROOROTASE_2"/>
    <property type="match status" value="1"/>
</dbReference>
<dbReference type="GO" id="GO:0006145">
    <property type="term" value="P:purine nucleobase catabolic process"/>
    <property type="evidence" value="ECO:0007669"/>
    <property type="project" value="TreeGrafter"/>
</dbReference>
<dbReference type="SUPFAM" id="SSF51338">
    <property type="entry name" value="Composite domain of metallo-dependent hydrolases"/>
    <property type="match status" value="1"/>
</dbReference>
<dbReference type="InterPro" id="IPR006680">
    <property type="entry name" value="Amidohydro-rel"/>
</dbReference>
<dbReference type="GO" id="GO:0046872">
    <property type="term" value="F:metal ion binding"/>
    <property type="evidence" value="ECO:0007669"/>
    <property type="project" value="UniProtKB-KW"/>
</dbReference>
<reference evidence="7" key="1">
    <citation type="journal article" date="2021" name="PeerJ">
        <title>Extensive microbial diversity within the chicken gut microbiome revealed by metagenomics and culture.</title>
        <authorList>
            <person name="Gilroy R."/>
            <person name="Ravi A."/>
            <person name="Getino M."/>
            <person name="Pursley I."/>
            <person name="Horton D.L."/>
            <person name="Alikhan N.F."/>
            <person name="Baker D."/>
            <person name="Gharbi K."/>
            <person name="Hall N."/>
            <person name="Watson M."/>
            <person name="Adriaenssens E.M."/>
            <person name="Foster-Nyarko E."/>
            <person name="Jarju S."/>
            <person name="Secka A."/>
            <person name="Antonio M."/>
            <person name="Oren A."/>
            <person name="Chaudhuri R.R."/>
            <person name="La Ragione R."/>
            <person name="Hildebrand F."/>
            <person name="Pallen M.J."/>
        </authorList>
    </citation>
    <scope>NUCLEOTIDE SEQUENCE</scope>
    <source>
        <strain evidence="7">Gambia16-930</strain>
    </source>
</reference>
<comment type="function">
    <text evidence="2">Catalyzes the reversible cyclization of carbamoyl aspartate to dihydroorotate.</text>
</comment>
<evidence type="ECO:0000256" key="2">
    <source>
        <dbReference type="ARBA" id="ARBA00002368"/>
    </source>
</evidence>
<evidence type="ECO:0000256" key="4">
    <source>
        <dbReference type="ARBA" id="ARBA00022723"/>
    </source>
</evidence>
<reference evidence="7" key="2">
    <citation type="submission" date="2021-04" db="EMBL/GenBank/DDBJ databases">
        <authorList>
            <person name="Gilroy R."/>
        </authorList>
    </citation>
    <scope>NUCLEOTIDE SEQUENCE</scope>
    <source>
        <strain evidence="7">Gambia16-930</strain>
    </source>
</reference>
<proteinExistence type="inferred from homology"/>
<dbReference type="GO" id="GO:0004151">
    <property type="term" value="F:dihydroorotase activity"/>
    <property type="evidence" value="ECO:0007669"/>
    <property type="project" value="UniProtKB-EC"/>
</dbReference>
<dbReference type="GO" id="GO:0005737">
    <property type="term" value="C:cytoplasm"/>
    <property type="evidence" value="ECO:0007669"/>
    <property type="project" value="TreeGrafter"/>
</dbReference>
<evidence type="ECO:0000259" key="6">
    <source>
        <dbReference type="Pfam" id="PF01979"/>
    </source>
</evidence>
<dbReference type="InterPro" id="IPR002195">
    <property type="entry name" value="Dihydroorotase_CS"/>
</dbReference>
<dbReference type="Pfam" id="PF01979">
    <property type="entry name" value="Amidohydro_1"/>
    <property type="match status" value="1"/>
</dbReference>
<dbReference type="GO" id="GO:0004038">
    <property type="term" value="F:allantoinase activity"/>
    <property type="evidence" value="ECO:0007669"/>
    <property type="project" value="TreeGrafter"/>
</dbReference>
<dbReference type="CDD" id="cd01318">
    <property type="entry name" value="DHOase_IIb"/>
    <property type="match status" value="1"/>
</dbReference>
<protein>
    <submittedName>
        <fullName evidence="7">Dihydroorotase</fullName>
        <ecNumber evidence="7">3.5.2.3</ecNumber>
    </submittedName>
</protein>
<dbReference type="EC" id="3.5.2.3" evidence="7"/>
<dbReference type="InterPro" id="IPR050138">
    <property type="entry name" value="DHOase/Allantoinase_Hydrolase"/>
</dbReference>
<comment type="similarity">
    <text evidence="3">Belongs to the metallo-dependent hydrolases superfamily. DHOase family. Class I DHOase subfamily.</text>
</comment>
<organism evidence="7 8">
    <name type="scientific">Candidatus Onthomorpha intestinigallinarum</name>
    <dbReference type="NCBI Taxonomy" id="2840880"/>
    <lineage>
        <taxon>Bacteria</taxon>
        <taxon>Pseudomonadati</taxon>
        <taxon>Bacteroidota</taxon>
        <taxon>Bacteroidia</taxon>
        <taxon>Bacteroidales</taxon>
        <taxon>Candidatus Onthomorpha</taxon>
    </lineage>
</organism>
<dbReference type="PANTHER" id="PTHR43668:SF4">
    <property type="entry name" value="ALLANTOINASE"/>
    <property type="match status" value="1"/>
</dbReference>
<accession>A0A9D1RG71</accession>
<dbReference type="EMBL" id="DXGG01000081">
    <property type="protein sequence ID" value="HIW87114.1"/>
    <property type="molecule type" value="Genomic_DNA"/>
</dbReference>
<comment type="caution">
    <text evidence="7">The sequence shown here is derived from an EMBL/GenBank/DDBJ whole genome shotgun (WGS) entry which is preliminary data.</text>
</comment>
<keyword evidence="4" id="KW-0479">Metal-binding</keyword>
<feature type="domain" description="Amidohydrolase-related" evidence="6">
    <location>
        <begin position="52"/>
        <end position="426"/>
    </location>
</feature>
<keyword evidence="5 7" id="KW-0378">Hydrolase</keyword>
<gene>
    <name evidence="7" type="ORF">IAC47_02440</name>
</gene>
<dbReference type="SUPFAM" id="SSF51556">
    <property type="entry name" value="Metallo-dependent hydrolases"/>
    <property type="match status" value="1"/>
</dbReference>
<dbReference type="Proteomes" id="UP000824267">
    <property type="component" value="Unassembled WGS sequence"/>
</dbReference>
<comment type="cofactor">
    <cofactor evidence="1">
        <name>Zn(2+)</name>
        <dbReference type="ChEBI" id="CHEBI:29105"/>
    </cofactor>
</comment>
<evidence type="ECO:0000313" key="8">
    <source>
        <dbReference type="Proteomes" id="UP000824267"/>
    </source>
</evidence>
<dbReference type="NCBIfam" id="NF006688">
    <property type="entry name" value="PRK09236.1"/>
    <property type="match status" value="1"/>
</dbReference>
<dbReference type="InterPro" id="IPR011059">
    <property type="entry name" value="Metal-dep_hydrolase_composite"/>
</dbReference>
<name>A0A9D1RG71_9BACT</name>
<sequence length="442" mass="49687">MHKYLKGALVVNEGETKPLNILVEGKRIKQIYENDTVDLPTDTKIIDCGGLILLPGIIDTHVHFRQPGLEYKADMFTESKAAVAGGVTTVLEMPNTKPPTTTLEALQDKLSLAQDNMFCNYSFFYGLTNNNVEQALSVKRSQSCGIKLFLGSSTGNMLVEDTQVLHRLFSSEKEKVISIHCEDESIIRRNTAKYENETEGNLPYDVHSLIRTTEACYKSTSFAISLAERYHTRINIAHISTEKELSLLSSANINDKFITAEVTPMHLWFCSEDFKQKGNLIKCNPSIKTAKDRAALRKALREDKIDIIATDHAPHALNEKKQPYFLAPSGMPSIQHSLLVVLQLVKEGELSMTKMVEKMAHNPAEIFSIKDRGFIREGYFADFVLIDTTKKTEVTKSSLLYKCKWSPLEGEVFDNKVVCTFVNGEIAYRDGKFADKKNAMQV</sequence>
<dbReference type="AlphaFoldDB" id="A0A9D1RG71"/>
<evidence type="ECO:0000313" key="7">
    <source>
        <dbReference type="EMBL" id="HIW87114.1"/>
    </source>
</evidence>
<dbReference type="PANTHER" id="PTHR43668">
    <property type="entry name" value="ALLANTOINASE"/>
    <property type="match status" value="1"/>
</dbReference>
<dbReference type="Gene3D" id="2.30.40.10">
    <property type="entry name" value="Urease, subunit C, domain 1"/>
    <property type="match status" value="1"/>
</dbReference>
<dbReference type="NCBIfam" id="TIGR00857">
    <property type="entry name" value="pyrC_multi"/>
    <property type="match status" value="1"/>
</dbReference>